<evidence type="ECO:0000256" key="8">
    <source>
        <dbReference type="SAM" id="Phobius"/>
    </source>
</evidence>
<evidence type="ECO:0000259" key="10">
    <source>
        <dbReference type="PROSITE" id="PS51767"/>
    </source>
</evidence>
<dbReference type="FunFam" id="2.40.70.10:FF:000115">
    <property type="entry name" value="Lysosomal aspartic protease"/>
    <property type="match status" value="1"/>
</dbReference>
<dbReference type="InterPro" id="IPR001461">
    <property type="entry name" value="Aspartic_peptidase_A1"/>
</dbReference>
<evidence type="ECO:0000313" key="12">
    <source>
        <dbReference type="Proteomes" id="UP001162131"/>
    </source>
</evidence>
<evidence type="ECO:0000256" key="4">
    <source>
        <dbReference type="ARBA" id="ARBA00022801"/>
    </source>
</evidence>
<organism evidence="11 12">
    <name type="scientific">Blepharisma stoltei</name>
    <dbReference type="NCBI Taxonomy" id="1481888"/>
    <lineage>
        <taxon>Eukaryota</taxon>
        <taxon>Sar</taxon>
        <taxon>Alveolata</taxon>
        <taxon>Ciliophora</taxon>
        <taxon>Postciliodesmatophora</taxon>
        <taxon>Heterotrichea</taxon>
        <taxon>Heterotrichida</taxon>
        <taxon>Blepharismidae</taxon>
        <taxon>Blepharisma</taxon>
    </lineage>
</organism>
<comment type="similarity">
    <text evidence="1 6">Belongs to the peptidase A1 family.</text>
</comment>
<dbReference type="CDD" id="cd05471">
    <property type="entry name" value="pepsin_like"/>
    <property type="match status" value="1"/>
</dbReference>
<keyword evidence="8" id="KW-0812">Transmembrane</keyword>
<evidence type="ECO:0000256" key="6">
    <source>
        <dbReference type="RuleBase" id="RU000454"/>
    </source>
</evidence>
<evidence type="ECO:0000256" key="9">
    <source>
        <dbReference type="SAM" id="SignalP"/>
    </source>
</evidence>
<dbReference type="InterPro" id="IPR021494">
    <property type="entry name" value="DUF3149"/>
</dbReference>
<proteinExistence type="inferred from homology"/>
<dbReference type="InterPro" id="IPR001969">
    <property type="entry name" value="Aspartic_peptidase_AS"/>
</dbReference>
<keyword evidence="8" id="KW-1133">Transmembrane helix</keyword>
<feature type="transmembrane region" description="Helical" evidence="8">
    <location>
        <begin position="396"/>
        <end position="418"/>
    </location>
</feature>
<dbReference type="PANTHER" id="PTHR47966">
    <property type="entry name" value="BETA-SITE APP-CLEAVING ENZYME, ISOFORM A-RELATED"/>
    <property type="match status" value="1"/>
</dbReference>
<dbReference type="SUPFAM" id="SSF50630">
    <property type="entry name" value="Acid proteases"/>
    <property type="match status" value="1"/>
</dbReference>
<feature type="active site" evidence="5">
    <location>
        <position position="273"/>
    </location>
</feature>
<dbReference type="GO" id="GO:0004190">
    <property type="term" value="F:aspartic-type endopeptidase activity"/>
    <property type="evidence" value="ECO:0007669"/>
    <property type="project" value="UniProtKB-KW"/>
</dbReference>
<evidence type="ECO:0000256" key="1">
    <source>
        <dbReference type="ARBA" id="ARBA00007447"/>
    </source>
</evidence>
<dbReference type="Pfam" id="PF00026">
    <property type="entry name" value="Asp"/>
    <property type="match status" value="1"/>
</dbReference>
<dbReference type="PRINTS" id="PR00792">
    <property type="entry name" value="PEPSIN"/>
</dbReference>
<dbReference type="InterPro" id="IPR034164">
    <property type="entry name" value="Pepsin-like_dom"/>
</dbReference>
<feature type="chain" id="PRO_5043628011" description="Peptidase A1 domain-containing protein" evidence="9">
    <location>
        <begin position="17"/>
        <end position="450"/>
    </location>
</feature>
<keyword evidence="12" id="KW-1185">Reference proteome</keyword>
<feature type="signal peptide" evidence="9">
    <location>
        <begin position="1"/>
        <end position="16"/>
    </location>
</feature>
<dbReference type="EMBL" id="CAJZBQ010000052">
    <property type="protein sequence ID" value="CAG9330745.1"/>
    <property type="molecule type" value="Genomic_DNA"/>
</dbReference>
<dbReference type="InterPro" id="IPR021109">
    <property type="entry name" value="Peptidase_aspartic_dom_sf"/>
</dbReference>
<keyword evidence="4 6" id="KW-0378">Hydrolase</keyword>
<keyword evidence="8" id="KW-0472">Membrane</keyword>
<evidence type="ECO:0000256" key="7">
    <source>
        <dbReference type="SAM" id="MobiDB-lite"/>
    </source>
</evidence>
<dbReference type="InterPro" id="IPR033121">
    <property type="entry name" value="PEPTIDASE_A1"/>
</dbReference>
<name>A0AAU9K060_9CILI</name>
<reference evidence="11" key="1">
    <citation type="submission" date="2021-09" db="EMBL/GenBank/DDBJ databases">
        <authorList>
            <consortium name="AG Swart"/>
            <person name="Singh M."/>
            <person name="Singh A."/>
            <person name="Seah K."/>
            <person name="Emmerich C."/>
        </authorList>
    </citation>
    <scope>NUCLEOTIDE SEQUENCE</scope>
    <source>
        <strain evidence="11">ATCC30299</strain>
    </source>
</reference>
<dbReference type="Gene3D" id="2.40.70.10">
    <property type="entry name" value="Acid Proteases"/>
    <property type="match status" value="2"/>
</dbReference>
<keyword evidence="9" id="KW-0732">Signal</keyword>
<keyword evidence="2 6" id="KW-0645">Protease</keyword>
<evidence type="ECO:0000256" key="5">
    <source>
        <dbReference type="PIRSR" id="PIRSR601461-1"/>
    </source>
</evidence>
<dbReference type="Pfam" id="PF11346">
    <property type="entry name" value="DUF3149"/>
    <property type="match status" value="1"/>
</dbReference>
<dbReference type="Proteomes" id="UP001162131">
    <property type="component" value="Unassembled WGS sequence"/>
</dbReference>
<dbReference type="AlphaFoldDB" id="A0AAU9K060"/>
<feature type="active site" evidence="5">
    <location>
        <position position="82"/>
    </location>
</feature>
<evidence type="ECO:0000256" key="3">
    <source>
        <dbReference type="ARBA" id="ARBA00022750"/>
    </source>
</evidence>
<protein>
    <recommendedName>
        <fullName evidence="10">Peptidase A1 domain-containing protein</fullName>
    </recommendedName>
</protein>
<evidence type="ECO:0000256" key="2">
    <source>
        <dbReference type="ARBA" id="ARBA00022670"/>
    </source>
</evidence>
<dbReference type="PROSITE" id="PS00141">
    <property type="entry name" value="ASP_PROTEASE"/>
    <property type="match status" value="1"/>
</dbReference>
<keyword evidence="3 6" id="KW-0064">Aspartyl protease</keyword>
<feature type="domain" description="Peptidase A1" evidence="10">
    <location>
        <begin position="64"/>
        <end position="382"/>
    </location>
</feature>
<gene>
    <name evidence="11" type="ORF">BSTOLATCC_MIC52159</name>
</gene>
<sequence>MHWNILLATVVLASVSIDIKKVKKSSQETFDDLKEFSMHIRNSSLYKSNGAAKSEITNYVNAQYFGEIQIGTPPVSFKMIFDTGSSWLWVVGKGCELCHESKQFDELKSTSYSSNDEEIILSYGQGTAFGLVSTDNVFIGDNTDLKAMNQYFVLVVQDMDFDNLEADGILGLGFSGLSNNKSPLIQTLKEQGVIRNANFAIYLNDAGFEENDDDIEPKSNMMIDGYNLGKYSTEKKFKYVDLVSALYWEVEISNINFNGTVVNNMTDTTAIIDTGTSLLLAPFEDFEKISSYFQEKFQCFDFFGFLFCPCETIEQKDEYPSLEFNLGDHAFEIPPSSYFMQINETCFTLLMPFEAPFWVLGDVFIRNYYIQFDMEKSRVGLAKAVTAKNPKEDAHYGWISLLVIILIVVIIVTLGVLFERKMSHGEQKDAPLLTEQPKTQAQRASEEARL</sequence>
<comment type="caution">
    <text evidence="11">The sequence shown here is derived from an EMBL/GenBank/DDBJ whole genome shotgun (WGS) entry which is preliminary data.</text>
</comment>
<dbReference type="PROSITE" id="PS51767">
    <property type="entry name" value="PEPTIDASE_A1"/>
    <property type="match status" value="1"/>
</dbReference>
<feature type="region of interest" description="Disordered" evidence="7">
    <location>
        <begin position="429"/>
        <end position="450"/>
    </location>
</feature>
<dbReference type="GO" id="GO:0016485">
    <property type="term" value="P:protein processing"/>
    <property type="evidence" value="ECO:0007669"/>
    <property type="project" value="UniProtKB-ARBA"/>
</dbReference>
<evidence type="ECO:0000313" key="11">
    <source>
        <dbReference type="EMBL" id="CAG9330745.1"/>
    </source>
</evidence>
<accession>A0AAU9K060</accession>
<dbReference type="PANTHER" id="PTHR47966:SF51">
    <property type="entry name" value="BETA-SITE APP-CLEAVING ENZYME, ISOFORM A-RELATED"/>
    <property type="match status" value="1"/>
</dbReference>